<keyword evidence="5 11" id="KW-0479">Metal-binding</keyword>
<keyword evidence="6 11" id="KW-0862">Zinc</keyword>
<comment type="subcellular location">
    <subcellularLocation>
        <location evidence="1">Cytoplasm</location>
    </subcellularLocation>
</comment>
<reference evidence="12 13" key="1">
    <citation type="submission" date="2020-02" db="EMBL/GenBank/DDBJ databases">
        <title>Sequencing the genomes of 1000 actinobacteria strains.</title>
        <authorList>
            <person name="Klenk H.-P."/>
        </authorList>
    </citation>
    <scope>NUCLEOTIDE SEQUENCE [LARGE SCALE GENOMIC DNA]</scope>
    <source>
        <strain evidence="12 13">DSM 27960</strain>
    </source>
</reference>
<dbReference type="PANTHER" id="PTHR33202">
    <property type="entry name" value="ZINC UPTAKE REGULATION PROTEIN"/>
    <property type="match status" value="1"/>
</dbReference>
<evidence type="ECO:0000313" key="12">
    <source>
        <dbReference type="EMBL" id="NIH55119.1"/>
    </source>
</evidence>
<evidence type="ECO:0000256" key="5">
    <source>
        <dbReference type="ARBA" id="ARBA00022723"/>
    </source>
</evidence>
<feature type="binding site" evidence="11">
    <location>
        <position position="107"/>
    </location>
    <ligand>
        <name>Zn(2+)</name>
        <dbReference type="ChEBI" id="CHEBI:29105"/>
    </ligand>
</feature>
<feature type="binding site" evidence="11">
    <location>
        <position position="104"/>
    </location>
    <ligand>
        <name>Zn(2+)</name>
        <dbReference type="ChEBI" id="CHEBI:29105"/>
    </ligand>
</feature>
<dbReference type="GO" id="GO:0045892">
    <property type="term" value="P:negative regulation of DNA-templated transcription"/>
    <property type="evidence" value="ECO:0007669"/>
    <property type="project" value="TreeGrafter"/>
</dbReference>
<dbReference type="SUPFAM" id="SSF46785">
    <property type="entry name" value="Winged helix' DNA-binding domain"/>
    <property type="match status" value="1"/>
</dbReference>
<dbReference type="GO" id="GO:0008270">
    <property type="term" value="F:zinc ion binding"/>
    <property type="evidence" value="ECO:0007669"/>
    <property type="project" value="TreeGrafter"/>
</dbReference>
<proteinExistence type="inferred from homology"/>
<organism evidence="12 13">
    <name type="scientific">Lysinibacter cavernae</name>
    <dbReference type="NCBI Taxonomy" id="1640652"/>
    <lineage>
        <taxon>Bacteria</taxon>
        <taxon>Bacillati</taxon>
        <taxon>Actinomycetota</taxon>
        <taxon>Actinomycetes</taxon>
        <taxon>Micrococcales</taxon>
        <taxon>Microbacteriaceae</taxon>
        <taxon>Lysinibacter</taxon>
    </lineage>
</organism>
<evidence type="ECO:0000313" key="13">
    <source>
        <dbReference type="Proteomes" id="UP000541033"/>
    </source>
</evidence>
<dbReference type="InterPro" id="IPR043135">
    <property type="entry name" value="Fur_C"/>
</dbReference>
<dbReference type="Gene3D" id="3.30.1490.190">
    <property type="match status" value="1"/>
</dbReference>
<gene>
    <name evidence="12" type="ORF">FHX76_003034</name>
</gene>
<evidence type="ECO:0000256" key="11">
    <source>
        <dbReference type="PIRSR" id="PIRSR602481-1"/>
    </source>
</evidence>
<comment type="caution">
    <text evidence="12">The sequence shown here is derived from an EMBL/GenBank/DDBJ whole genome shotgun (WGS) entry which is preliminary data.</text>
</comment>
<dbReference type="InterPro" id="IPR036388">
    <property type="entry name" value="WH-like_DNA-bd_sf"/>
</dbReference>
<dbReference type="RefSeq" id="WP_167152049.1">
    <property type="nucleotide sequence ID" value="NZ_JAAMOX010000003.1"/>
</dbReference>
<dbReference type="InterPro" id="IPR036390">
    <property type="entry name" value="WH_DNA-bd_sf"/>
</dbReference>
<evidence type="ECO:0000256" key="4">
    <source>
        <dbReference type="ARBA" id="ARBA00022491"/>
    </source>
</evidence>
<dbReference type="GO" id="GO:1900376">
    <property type="term" value="P:regulation of secondary metabolite biosynthetic process"/>
    <property type="evidence" value="ECO:0007669"/>
    <property type="project" value="TreeGrafter"/>
</dbReference>
<evidence type="ECO:0000256" key="10">
    <source>
        <dbReference type="ARBA" id="ARBA00023163"/>
    </source>
</evidence>
<keyword evidence="8" id="KW-0805">Transcription regulation</keyword>
<dbReference type="GO" id="GO:0003700">
    <property type="term" value="F:DNA-binding transcription factor activity"/>
    <property type="evidence" value="ECO:0007669"/>
    <property type="project" value="InterPro"/>
</dbReference>
<feature type="binding site" evidence="11">
    <location>
        <position position="144"/>
    </location>
    <ligand>
        <name>Zn(2+)</name>
        <dbReference type="ChEBI" id="CHEBI:29105"/>
    </ligand>
</feature>
<dbReference type="CDD" id="cd07153">
    <property type="entry name" value="Fur_like"/>
    <property type="match status" value="1"/>
</dbReference>
<evidence type="ECO:0000256" key="8">
    <source>
        <dbReference type="ARBA" id="ARBA00023015"/>
    </source>
</evidence>
<dbReference type="EMBL" id="JAAMOX010000003">
    <property type="protein sequence ID" value="NIH55119.1"/>
    <property type="molecule type" value="Genomic_DNA"/>
</dbReference>
<keyword evidence="13" id="KW-1185">Reference proteome</keyword>
<evidence type="ECO:0000256" key="1">
    <source>
        <dbReference type="ARBA" id="ARBA00004496"/>
    </source>
</evidence>
<dbReference type="Gene3D" id="1.10.10.10">
    <property type="entry name" value="Winged helix-like DNA-binding domain superfamily/Winged helix DNA-binding domain"/>
    <property type="match status" value="1"/>
</dbReference>
<keyword evidence="10" id="KW-0804">Transcription</keyword>
<evidence type="ECO:0000256" key="7">
    <source>
        <dbReference type="ARBA" id="ARBA00023004"/>
    </source>
</evidence>
<dbReference type="AlphaFoldDB" id="A0A7X5TUX8"/>
<comment type="cofactor">
    <cofactor evidence="11">
        <name>Zn(2+)</name>
        <dbReference type="ChEBI" id="CHEBI:29105"/>
    </cofactor>
    <text evidence="11">Binds 1 zinc ion per subunit.</text>
</comment>
<keyword evidence="7" id="KW-0408">Iron</keyword>
<feature type="binding site" evidence="11">
    <location>
        <position position="147"/>
    </location>
    <ligand>
        <name>Zn(2+)</name>
        <dbReference type="ChEBI" id="CHEBI:29105"/>
    </ligand>
</feature>
<dbReference type="Pfam" id="PF01475">
    <property type="entry name" value="FUR"/>
    <property type="match status" value="1"/>
</dbReference>
<dbReference type="GO" id="GO:0005737">
    <property type="term" value="C:cytoplasm"/>
    <property type="evidence" value="ECO:0007669"/>
    <property type="project" value="UniProtKB-SubCell"/>
</dbReference>
<accession>A0A7X5TUX8</accession>
<dbReference type="PANTHER" id="PTHR33202:SF18">
    <property type="entry name" value="TRANSCRIPTIONAL REGULATOR FURA"/>
    <property type="match status" value="1"/>
</dbReference>
<evidence type="ECO:0000256" key="6">
    <source>
        <dbReference type="ARBA" id="ARBA00022833"/>
    </source>
</evidence>
<dbReference type="Proteomes" id="UP000541033">
    <property type="component" value="Unassembled WGS sequence"/>
</dbReference>
<evidence type="ECO:0000256" key="9">
    <source>
        <dbReference type="ARBA" id="ARBA00023125"/>
    </source>
</evidence>
<evidence type="ECO:0000256" key="3">
    <source>
        <dbReference type="ARBA" id="ARBA00022490"/>
    </source>
</evidence>
<keyword evidence="4" id="KW-0678">Repressor</keyword>
<keyword evidence="3" id="KW-0963">Cytoplasm</keyword>
<name>A0A7X5TUX8_9MICO</name>
<evidence type="ECO:0000256" key="2">
    <source>
        <dbReference type="ARBA" id="ARBA00007957"/>
    </source>
</evidence>
<dbReference type="GO" id="GO:0000976">
    <property type="term" value="F:transcription cis-regulatory region binding"/>
    <property type="evidence" value="ECO:0007669"/>
    <property type="project" value="TreeGrafter"/>
</dbReference>
<dbReference type="InterPro" id="IPR002481">
    <property type="entry name" value="FUR"/>
</dbReference>
<comment type="similarity">
    <text evidence="2">Belongs to the Fur family.</text>
</comment>
<protein>
    <submittedName>
        <fullName evidence="12">Fur family ferric uptake transcriptional regulator</fullName>
    </submittedName>
</protein>
<sequence length="150" mass="16484">MQLAESIVAHPRNADWAAELRAAGLRATSQRVAVLTYLDHNPHSDAETILRGVLETLPTVSIQAVHGIVNDLTAAQIVRRVDLADSHSAQYETRTKDNHHHVQCIECGRVEDVDCAVGHAPCLTPSDTHGMRIIETDLTFRGLCTSCERK</sequence>
<keyword evidence="9" id="KW-0238">DNA-binding</keyword>